<evidence type="ECO:0000256" key="2">
    <source>
        <dbReference type="ARBA" id="ARBA00009272"/>
    </source>
</evidence>
<dbReference type="AlphaFoldDB" id="A0A1I5P398"/>
<dbReference type="InterPro" id="IPR001624">
    <property type="entry name" value="FliE"/>
</dbReference>
<evidence type="ECO:0000313" key="7">
    <source>
        <dbReference type="Proteomes" id="UP000199227"/>
    </source>
</evidence>
<evidence type="ECO:0000256" key="4">
    <source>
        <dbReference type="HAMAP-Rule" id="MF_00724"/>
    </source>
</evidence>
<proteinExistence type="inferred from homology"/>
<comment type="similarity">
    <text evidence="2 4">Belongs to the FliE family.</text>
</comment>
<comment type="subcellular location">
    <subcellularLocation>
        <location evidence="1 4">Bacterial flagellum basal body</location>
    </subcellularLocation>
</comment>
<dbReference type="GO" id="GO:0003774">
    <property type="term" value="F:cytoskeletal motor activity"/>
    <property type="evidence" value="ECO:0007669"/>
    <property type="project" value="InterPro"/>
</dbReference>
<organism evidence="6 7">
    <name type="scientific">Hydrogenimonas thermophila</name>
    <dbReference type="NCBI Taxonomy" id="223786"/>
    <lineage>
        <taxon>Bacteria</taxon>
        <taxon>Pseudomonadati</taxon>
        <taxon>Campylobacterota</taxon>
        <taxon>Epsilonproteobacteria</taxon>
        <taxon>Campylobacterales</taxon>
        <taxon>Hydrogenimonadaceae</taxon>
        <taxon>Hydrogenimonas</taxon>
    </lineage>
</organism>
<evidence type="ECO:0000313" key="6">
    <source>
        <dbReference type="EMBL" id="SFP28519.1"/>
    </source>
</evidence>
<dbReference type="EMBL" id="FOXB01000013">
    <property type="protein sequence ID" value="SFP28519.1"/>
    <property type="molecule type" value="Genomic_DNA"/>
</dbReference>
<dbReference type="GO" id="GO:0005198">
    <property type="term" value="F:structural molecule activity"/>
    <property type="evidence" value="ECO:0007669"/>
    <property type="project" value="UniProtKB-UniRule"/>
</dbReference>
<accession>A0A1I5P398</accession>
<dbReference type="NCBIfam" id="TIGR00205">
    <property type="entry name" value="fliE"/>
    <property type="match status" value="1"/>
</dbReference>
<evidence type="ECO:0000256" key="3">
    <source>
        <dbReference type="ARBA" id="ARBA00023143"/>
    </source>
</evidence>
<keyword evidence="6" id="KW-0966">Cell projection</keyword>
<keyword evidence="7" id="KW-1185">Reference proteome</keyword>
<name>A0A1I5P398_9BACT</name>
<dbReference type="OrthoDB" id="285952at2"/>
<dbReference type="RefSeq" id="WP_092912101.1">
    <property type="nucleotide sequence ID" value="NZ_CP136592.1"/>
</dbReference>
<reference evidence="6 7" key="1">
    <citation type="submission" date="2016-10" db="EMBL/GenBank/DDBJ databases">
        <authorList>
            <person name="de Groot N.N."/>
        </authorList>
    </citation>
    <scope>NUCLEOTIDE SEQUENCE [LARGE SCALE GENOMIC DNA]</scope>
    <source>
        <strain evidence="6 7">EP1-55-1</strain>
    </source>
</reference>
<dbReference type="Pfam" id="PF02049">
    <property type="entry name" value="FliE"/>
    <property type="match status" value="1"/>
</dbReference>
<dbReference type="GO" id="GO:0009425">
    <property type="term" value="C:bacterial-type flagellum basal body"/>
    <property type="evidence" value="ECO:0007669"/>
    <property type="project" value="UniProtKB-SubCell"/>
</dbReference>
<dbReference type="STRING" id="223786.SAMN05216234_11336"/>
<protein>
    <recommendedName>
        <fullName evidence="4 5">Flagellar hook-basal body complex protein FliE</fullName>
    </recommendedName>
</protein>
<sequence length="101" mass="11123">MDKNIQSIGQLSTNDLLQSKNKSTAKVEGSSFGDVLKKSIGEVNDIQKAGEKAMEDMATGQVKDLHQAALAIDKAEMNMKLMLEVRNKAINAYKEILRTQI</sequence>
<dbReference type="PRINTS" id="PR01006">
    <property type="entry name" value="FLGHOOKFLIE"/>
</dbReference>
<dbReference type="PANTHER" id="PTHR34653:SF1">
    <property type="entry name" value="FLAGELLAR HOOK-BASAL BODY COMPLEX PROTEIN FLIE"/>
    <property type="match status" value="1"/>
</dbReference>
<gene>
    <name evidence="4" type="primary">fliE</name>
    <name evidence="6" type="ORF">SAMN05216234_11336</name>
</gene>
<evidence type="ECO:0000256" key="5">
    <source>
        <dbReference type="NCBIfam" id="TIGR00205"/>
    </source>
</evidence>
<dbReference type="PANTHER" id="PTHR34653">
    <property type="match status" value="1"/>
</dbReference>
<keyword evidence="6" id="KW-0282">Flagellum</keyword>
<dbReference type="Proteomes" id="UP000199227">
    <property type="component" value="Unassembled WGS sequence"/>
</dbReference>
<keyword evidence="6" id="KW-0969">Cilium</keyword>
<evidence type="ECO:0000256" key="1">
    <source>
        <dbReference type="ARBA" id="ARBA00004117"/>
    </source>
</evidence>
<keyword evidence="3 4" id="KW-0975">Bacterial flagellum</keyword>
<dbReference type="GO" id="GO:0071973">
    <property type="term" value="P:bacterial-type flagellum-dependent cell motility"/>
    <property type="evidence" value="ECO:0007669"/>
    <property type="project" value="InterPro"/>
</dbReference>
<dbReference type="HAMAP" id="MF_00724">
    <property type="entry name" value="FliE"/>
    <property type="match status" value="1"/>
</dbReference>